<gene>
    <name evidence="1" type="ORF">BG53_02195</name>
</gene>
<organism evidence="1 2">
    <name type="scientific">Paenibacillus darwinianus</name>
    <dbReference type="NCBI Taxonomy" id="1380763"/>
    <lineage>
        <taxon>Bacteria</taxon>
        <taxon>Bacillati</taxon>
        <taxon>Bacillota</taxon>
        <taxon>Bacilli</taxon>
        <taxon>Bacillales</taxon>
        <taxon>Paenibacillaceae</taxon>
        <taxon>Paenibacillus</taxon>
    </lineage>
</organism>
<keyword evidence="2" id="KW-1185">Reference proteome</keyword>
<evidence type="ECO:0008006" key="3">
    <source>
        <dbReference type="Google" id="ProtNLM"/>
    </source>
</evidence>
<proteinExistence type="predicted"/>
<dbReference type="AlphaFoldDB" id="A0A9W5S0F8"/>
<dbReference type="InterPro" id="IPR021415">
    <property type="entry name" value="SAV0927-like"/>
</dbReference>
<dbReference type="OrthoDB" id="2353476at2"/>
<dbReference type="Proteomes" id="UP000053750">
    <property type="component" value="Unassembled WGS sequence"/>
</dbReference>
<protein>
    <recommendedName>
        <fullName evidence="3">DUF3055 domain-containing protein</fullName>
    </recommendedName>
</protein>
<reference evidence="1 2" key="1">
    <citation type="submission" date="2014-02" db="EMBL/GenBank/DDBJ databases">
        <title>Genome sequence of Paenibacillus darwinianus reveals adaptive mechanisms for survival in Antarctic soils.</title>
        <authorList>
            <person name="Dsouza M."/>
            <person name="Taylor M.W."/>
            <person name="Turner S.J."/>
            <person name="Aislabie J."/>
        </authorList>
    </citation>
    <scope>NUCLEOTIDE SEQUENCE [LARGE SCALE GENOMIC DNA]</scope>
    <source>
        <strain evidence="1 2">CE1</strain>
    </source>
</reference>
<dbReference type="EMBL" id="JFHU01000129">
    <property type="protein sequence ID" value="EXX88306.1"/>
    <property type="molecule type" value="Genomic_DNA"/>
</dbReference>
<evidence type="ECO:0000313" key="1">
    <source>
        <dbReference type="EMBL" id="EXX88306.1"/>
    </source>
</evidence>
<accession>A0A9W5S0F8</accession>
<name>A0A9W5S0F8_9BACL</name>
<dbReference type="Pfam" id="PF11256">
    <property type="entry name" value="SAV0927-like"/>
    <property type="match status" value="1"/>
</dbReference>
<comment type="caution">
    <text evidence="1">The sequence shown here is derived from an EMBL/GenBank/DDBJ whole genome shotgun (WGS) entry which is preliminary data.</text>
</comment>
<evidence type="ECO:0000313" key="2">
    <source>
        <dbReference type="Proteomes" id="UP000053750"/>
    </source>
</evidence>
<sequence>MTVLESLYDVTERAEVHFVGCVTEQARFDFSIVYTSQFFGKPMVICMQSGKSTLLSAEDLYDTDYVQRLFQIGESEVAEDLGRMLLSRLPLMEVRDQY</sequence>